<sequence length="154" mass="17068">MECLTWLWDSVICCLLQADGVEIPGAIDSVAAGGYAVERTATRFATRLKAPLMLYSAAAAARRFFMLEHCSSNPIQPAILFGGDDDEEDVMCCDNRLPTQESIVVVVLHLAWAAVGLECCLSRSAAICVQYMLWKCHWMYEVLHLYVFDAAAKQ</sequence>
<feature type="signal peptide" evidence="1">
    <location>
        <begin position="1"/>
        <end position="18"/>
    </location>
</feature>
<reference evidence="2" key="1">
    <citation type="submission" date="2023-05" db="EMBL/GenBank/DDBJ databases">
        <title>Nepenthes gracilis genome sequencing.</title>
        <authorList>
            <person name="Fukushima K."/>
        </authorList>
    </citation>
    <scope>NUCLEOTIDE SEQUENCE</scope>
    <source>
        <strain evidence="2">SING2019-196</strain>
    </source>
</reference>
<feature type="chain" id="PRO_5042171970" evidence="1">
    <location>
        <begin position="19"/>
        <end position="154"/>
    </location>
</feature>
<keyword evidence="3" id="KW-1185">Reference proteome</keyword>
<dbReference type="EMBL" id="BSYO01000006">
    <property type="protein sequence ID" value="GMH05976.1"/>
    <property type="molecule type" value="Genomic_DNA"/>
</dbReference>
<protein>
    <submittedName>
        <fullName evidence="2">Uncharacterized protein</fullName>
    </submittedName>
</protein>
<name>A0AAD3S8I1_NEPGR</name>
<proteinExistence type="predicted"/>
<gene>
    <name evidence="2" type="ORF">Nepgr_007816</name>
</gene>
<accession>A0AAD3S8I1</accession>
<comment type="caution">
    <text evidence="2">The sequence shown here is derived from an EMBL/GenBank/DDBJ whole genome shotgun (WGS) entry which is preliminary data.</text>
</comment>
<dbReference type="AlphaFoldDB" id="A0AAD3S8I1"/>
<dbReference type="Proteomes" id="UP001279734">
    <property type="component" value="Unassembled WGS sequence"/>
</dbReference>
<organism evidence="2 3">
    <name type="scientific">Nepenthes gracilis</name>
    <name type="common">Slender pitcher plant</name>
    <dbReference type="NCBI Taxonomy" id="150966"/>
    <lineage>
        <taxon>Eukaryota</taxon>
        <taxon>Viridiplantae</taxon>
        <taxon>Streptophyta</taxon>
        <taxon>Embryophyta</taxon>
        <taxon>Tracheophyta</taxon>
        <taxon>Spermatophyta</taxon>
        <taxon>Magnoliopsida</taxon>
        <taxon>eudicotyledons</taxon>
        <taxon>Gunneridae</taxon>
        <taxon>Pentapetalae</taxon>
        <taxon>Caryophyllales</taxon>
        <taxon>Nepenthaceae</taxon>
        <taxon>Nepenthes</taxon>
    </lineage>
</organism>
<evidence type="ECO:0000256" key="1">
    <source>
        <dbReference type="SAM" id="SignalP"/>
    </source>
</evidence>
<evidence type="ECO:0000313" key="2">
    <source>
        <dbReference type="EMBL" id="GMH05976.1"/>
    </source>
</evidence>
<keyword evidence="1" id="KW-0732">Signal</keyword>
<evidence type="ECO:0000313" key="3">
    <source>
        <dbReference type="Proteomes" id="UP001279734"/>
    </source>
</evidence>